<dbReference type="CDD" id="cd18791">
    <property type="entry name" value="SF2_C_RHA"/>
    <property type="match status" value="1"/>
</dbReference>
<dbReference type="GO" id="GO:0003723">
    <property type="term" value="F:RNA binding"/>
    <property type="evidence" value="ECO:0007669"/>
    <property type="project" value="TreeGrafter"/>
</dbReference>
<keyword evidence="2 7" id="KW-0347">Helicase</keyword>
<dbReference type="Proteomes" id="UP001152797">
    <property type="component" value="Unassembled WGS sequence"/>
</dbReference>
<accession>A0A9P1BZT1</accession>
<dbReference type="EMBL" id="CAMXCT010000720">
    <property type="protein sequence ID" value="CAI3982484.1"/>
    <property type="molecule type" value="Genomic_DNA"/>
</dbReference>
<dbReference type="Pfam" id="PF00271">
    <property type="entry name" value="Helicase_C"/>
    <property type="match status" value="1"/>
</dbReference>
<dbReference type="Gene3D" id="3.40.50.300">
    <property type="entry name" value="P-loop containing nucleotide triphosphate hydrolases"/>
    <property type="match status" value="1"/>
</dbReference>
<dbReference type="GO" id="GO:0016887">
    <property type="term" value="F:ATP hydrolysis activity"/>
    <property type="evidence" value="ECO:0007669"/>
    <property type="project" value="TreeGrafter"/>
</dbReference>
<protein>
    <submittedName>
        <fullName evidence="7">ATP-dependent RNA helicase A (DEAH box protein 9 ) (MHEL-5) (Nuclear DNA helicase II) (NDH II) (RNA helicase A) (RHA)</fullName>
    </submittedName>
</protein>
<feature type="region of interest" description="Disordered" evidence="3">
    <location>
        <begin position="620"/>
        <end position="640"/>
    </location>
</feature>
<dbReference type="GO" id="GO:1990904">
    <property type="term" value="C:ribonucleoprotein complex"/>
    <property type="evidence" value="ECO:0007669"/>
    <property type="project" value="TreeGrafter"/>
</dbReference>
<evidence type="ECO:0000313" key="6">
    <source>
        <dbReference type="EMBL" id="CAL1135859.1"/>
    </source>
</evidence>
<evidence type="ECO:0000313" key="8">
    <source>
        <dbReference type="Proteomes" id="UP001152797"/>
    </source>
</evidence>
<name>A0A9P1BZT1_9DINO</name>
<reference evidence="6" key="2">
    <citation type="submission" date="2024-04" db="EMBL/GenBank/DDBJ databases">
        <authorList>
            <person name="Chen Y."/>
            <person name="Shah S."/>
            <person name="Dougan E. K."/>
            <person name="Thang M."/>
            <person name="Chan C."/>
        </authorList>
    </citation>
    <scope>NUCLEOTIDE SEQUENCE [LARGE SCALE GENOMIC DNA]</scope>
</reference>
<dbReference type="GO" id="GO:0050684">
    <property type="term" value="P:regulation of mRNA processing"/>
    <property type="evidence" value="ECO:0007669"/>
    <property type="project" value="TreeGrafter"/>
</dbReference>
<dbReference type="PROSITE" id="PS51194">
    <property type="entry name" value="HELICASE_CTER"/>
    <property type="match status" value="1"/>
</dbReference>
<keyword evidence="1" id="KW-0378">Hydrolase</keyword>
<comment type="caution">
    <text evidence="5">The sequence shown here is derived from an EMBL/GenBank/DDBJ whole genome shotgun (WGS) entry which is preliminary data.</text>
</comment>
<evidence type="ECO:0000313" key="7">
    <source>
        <dbReference type="EMBL" id="CAL4769796.1"/>
    </source>
</evidence>
<dbReference type="SMART" id="SM00490">
    <property type="entry name" value="HELICc"/>
    <property type="match status" value="1"/>
</dbReference>
<organism evidence="5">
    <name type="scientific">Cladocopium goreaui</name>
    <dbReference type="NCBI Taxonomy" id="2562237"/>
    <lineage>
        <taxon>Eukaryota</taxon>
        <taxon>Sar</taxon>
        <taxon>Alveolata</taxon>
        <taxon>Dinophyceae</taxon>
        <taxon>Suessiales</taxon>
        <taxon>Symbiodiniaceae</taxon>
        <taxon>Cladocopium</taxon>
    </lineage>
</organism>
<dbReference type="EMBL" id="CAMXCT020000720">
    <property type="protein sequence ID" value="CAL1135859.1"/>
    <property type="molecule type" value="Genomic_DNA"/>
</dbReference>
<dbReference type="GO" id="GO:0043138">
    <property type="term" value="F:3'-5' DNA helicase activity"/>
    <property type="evidence" value="ECO:0007669"/>
    <property type="project" value="TreeGrafter"/>
</dbReference>
<dbReference type="EMBL" id="CAMXCT030000720">
    <property type="protein sequence ID" value="CAL4769796.1"/>
    <property type="molecule type" value="Genomic_DNA"/>
</dbReference>
<sequence>MNSCNPQEYSPNTVKVPTALQLMPEQHIPLELARDLLKTLVSEGTVSHETGSVLVFLPTWAMMSSLSKLLQADTMLSRCKVIMLHSQVPKEAQMEAFQPAPEGMAKVILATNIAESSVTIDDVTCVIDSCKVKLTFFTETTRLSYHDVVFTGRHNLEQRKGRAGRTRPGLCFRLCTRRRFEEGLEDEVPPELTRMPLVGAALLVKSLELGDIAAVLSQCPDPPPETSVAHAIAELKLVRALDEQQNLTYLGRILARLPLDPHVGVALLLGHWLFGLGDVMATICAAMSFDEPFQFAESAGFLPWKIQEKYKGTHKNSDQFVLGLVHQEYARIMDTGGEAAAKRFCVQEGLHPAIMRQAYNASEQLRALLQSDALGGLAMGSLEDEEGTAAIALEQHRNYSAIRDWNSKEWCWGAVLLSLVTALPHLAVHQEKRHVWVAEDTIGAVYRGSINCCKNSYVFPSPIFAFLDQVKEGGWRPTRCRQLTNMPPLLALLKPFANGEIRMDEQDGSCVIIGNWIPLGPVHVDTVNLLLVLRRRLEDTLCEYADGIAEGAFQRDNELTQLLQDLLGGASLRFREPPVAPPTVAPQTVAPRGTVVAPRGTVAAVKPAFQLTVTMTGGSLPVEPNRPPKAVKNKGIDWWS</sequence>
<keyword evidence="2 7" id="KW-0067">ATP-binding</keyword>
<dbReference type="InterPro" id="IPR007502">
    <property type="entry name" value="Helicase-assoc_dom"/>
</dbReference>
<reference evidence="5" key="1">
    <citation type="submission" date="2022-10" db="EMBL/GenBank/DDBJ databases">
        <authorList>
            <person name="Chen Y."/>
            <person name="Dougan E. K."/>
            <person name="Chan C."/>
            <person name="Rhodes N."/>
            <person name="Thang M."/>
        </authorList>
    </citation>
    <scope>NUCLEOTIDE SEQUENCE</scope>
</reference>
<dbReference type="SUPFAM" id="SSF52540">
    <property type="entry name" value="P-loop containing nucleoside triphosphate hydrolases"/>
    <property type="match status" value="1"/>
</dbReference>
<evidence type="ECO:0000259" key="4">
    <source>
        <dbReference type="PROSITE" id="PS51194"/>
    </source>
</evidence>
<keyword evidence="2 7" id="KW-0547">Nucleotide-binding</keyword>
<dbReference type="PANTHER" id="PTHR18934:SF119">
    <property type="entry name" value="ATP-DEPENDENT RNA HELICASE A"/>
    <property type="match status" value="1"/>
</dbReference>
<gene>
    <name evidence="5" type="ORF">C1SCF055_LOCUS10175</name>
</gene>
<proteinExistence type="predicted"/>
<keyword evidence="8" id="KW-1185">Reference proteome</keyword>
<dbReference type="GO" id="GO:0045944">
    <property type="term" value="P:positive regulation of transcription by RNA polymerase II"/>
    <property type="evidence" value="ECO:0007669"/>
    <property type="project" value="TreeGrafter"/>
</dbReference>
<dbReference type="GO" id="GO:0003724">
    <property type="term" value="F:RNA helicase activity"/>
    <property type="evidence" value="ECO:0007669"/>
    <property type="project" value="TreeGrafter"/>
</dbReference>
<dbReference type="AlphaFoldDB" id="A0A9P1BZT1"/>
<evidence type="ECO:0000313" key="5">
    <source>
        <dbReference type="EMBL" id="CAI3982484.1"/>
    </source>
</evidence>
<dbReference type="InterPro" id="IPR001650">
    <property type="entry name" value="Helicase_C-like"/>
</dbReference>
<dbReference type="InterPro" id="IPR027417">
    <property type="entry name" value="P-loop_NTPase"/>
</dbReference>
<feature type="domain" description="Helicase C-terminal" evidence="4">
    <location>
        <begin position="32"/>
        <end position="208"/>
    </location>
</feature>
<dbReference type="GO" id="GO:0005730">
    <property type="term" value="C:nucleolus"/>
    <property type="evidence" value="ECO:0007669"/>
    <property type="project" value="TreeGrafter"/>
</dbReference>
<dbReference type="Gene3D" id="1.20.120.1080">
    <property type="match status" value="1"/>
</dbReference>
<dbReference type="OrthoDB" id="436359at2759"/>
<evidence type="ECO:0000256" key="1">
    <source>
        <dbReference type="ARBA" id="ARBA00022801"/>
    </source>
</evidence>
<evidence type="ECO:0000256" key="3">
    <source>
        <dbReference type="SAM" id="MobiDB-lite"/>
    </source>
</evidence>
<evidence type="ECO:0000256" key="2">
    <source>
        <dbReference type="ARBA" id="ARBA00022806"/>
    </source>
</evidence>
<dbReference type="PANTHER" id="PTHR18934">
    <property type="entry name" value="ATP-DEPENDENT RNA HELICASE"/>
    <property type="match status" value="1"/>
</dbReference>
<dbReference type="SMART" id="SM00847">
    <property type="entry name" value="HA2"/>
    <property type="match status" value="1"/>
</dbReference>